<reference evidence="3 5" key="1">
    <citation type="submission" date="2017-12" db="EMBL/GenBank/DDBJ databases">
        <authorList>
            <person name="Hurst M.R.H."/>
        </authorList>
    </citation>
    <scope>NUCLEOTIDE SEQUENCE [LARGE SCALE GENOMIC DNA]</scope>
    <source>
        <strain evidence="3 5">BM15</strain>
    </source>
</reference>
<dbReference type="KEGG" id="paro:CUV01_00125"/>
<evidence type="ECO:0000313" key="5">
    <source>
        <dbReference type="Proteomes" id="UP000233742"/>
    </source>
</evidence>
<feature type="domain" description="Amidohydrolase-related" evidence="2">
    <location>
        <begin position="330"/>
        <end position="545"/>
    </location>
</feature>
<dbReference type="AlphaFoldDB" id="A0A2K9ECK9"/>
<accession>A0A2K9ECK9</accession>
<evidence type="ECO:0000259" key="2">
    <source>
        <dbReference type="Pfam" id="PF04909"/>
    </source>
</evidence>
<dbReference type="EMBL" id="CP025408">
    <property type="protein sequence ID" value="AUH35086.1"/>
    <property type="molecule type" value="Genomic_DNA"/>
</dbReference>
<evidence type="ECO:0000313" key="4">
    <source>
        <dbReference type="EMBL" id="AUH35086.1"/>
    </source>
</evidence>
<name>A0A2K9ECK9_9RHOB</name>
<dbReference type="PROSITE" id="PS51257">
    <property type="entry name" value="PROKAR_LIPOPROTEIN"/>
    <property type="match status" value="1"/>
</dbReference>
<protein>
    <recommendedName>
        <fullName evidence="2">Amidohydrolase-related domain-containing protein</fullName>
    </recommendedName>
</protein>
<dbReference type="Proteomes" id="UP000233742">
    <property type="component" value="Chromosome"/>
</dbReference>
<keyword evidence="5" id="KW-1185">Reference proteome</keyword>
<dbReference type="InterPro" id="IPR006680">
    <property type="entry name" value="Amidohydro-rel"/>
</dbReference>
<dbReference type="Gene3D" id="3.20.20.140">
    <property type="entry name" value="Metal-dependent hydrolases"/>
    <property type="match status" value="1"/>
</dbReference>
<dbReference type="GO" id="GO:0019748">
    <property type="term" value="P:secondary metabolic process"/>
    <property type="evidence" value="ECO:0007669"/>
    <property type="project" value="TreeGrafter"/>
</dbReference>
<dbReference type="GO" id="GO:0016831">
    <property type="term" value="F:carboxy-lyase activity"/>
    <property type="evidence" value="ECO:0007669"/>
    <property type="project" value="InterPro"/>
</dbReference>
<organism evidence="3 5">
    <name type="scientific">Paracoccus tegillarcae</name>
    <dbReference type="NCBI Taxonomy" id="1529068"/>
    <lineage>
        <taxon>Bacteria</taxon>
        <taxon>Pseudomonadati</taxon>
        <taxon>Pseudomonadota</taxon>
        <taxon>Alphaproteobacteria</taxon>
        <taxon>Rhodobacterales</taxon>
        <taxon>Paracoccaceae</taxon>
        <taxon>Paracoccus</taxon>
    </lineage>
</organism>
<dbReference type="RefSeq" id="WP_101458698.1">
    <property type="nucleotide sequence ID" value="NZ_CP025408.1"/>
</dbReference>
<dbReference type="OrthoDB" id="1407586at2"/>
<dbReference type="GO" id="GO:0005737">
    <property type="term" value="C:cytoplasm"/>
    <property type="evidence" value="ECO:0007669"/>
    <property type="project" value="TreeGrafter"/>
</dbReference>
<evidence type="ECO:0000256" key="1">
    <source>
        <dbReference type="ARBA" id="ARBA00023239"/>
    </source>
</evidence>
<keyword evidence="1" id="KW-0456">Lyase</keyword>
<dbReference type="PANTHER" id="PTHR21240">
    <property type="entry name" value="2-AMINO-3-CARBOXYLMUCONATE-6-SEMIALDEHYDE DECARBOXYLASE"/>
    <property type="match status" value="1"/>
</dbReference>
<evidence type="ECO:0000313" key="3">
    <source>
        <dbReference type="EMBL" id="AUH32019.1"/>
    </source>
</evidence>
<dbReference type="KEGG" id="paro:CUV01_18420"/>
<dbReference type="Pfam" id="PF04909">
    <property type="entry name" value="Amidohydro_2"/>
    <property type="match status" value="1"/>
</dbReference>
<dbReference type="GO" id="GO:0016787">
    <property type="term" value="F:hydrolase activity"/>
    <property type="evidence" value="ECO:0007669"/>
    <property type="project" value="InterPro"/>
</dbReference>
<dbReference type="InterPro" id="IPR032465">
    <property type="entry name" value="ACMSD"/>
</dbReference>
<dbReference type="EMBL" id="CP025408">
    <property type="protein sequence ID" value="AUH32019.1"/>
    <property type="molecule type" value="Genomic_DNA"/>
</dbReference>
<gene>
    <name evidence="3" type="ORF">CUV01_00125</name>
    <name evidence="4" type="ORF">CUV01_18420</name>
</gene>
<dbReference type="InterPro" id="IPR032466">
    <property type="entry name" value="Metal_Hydrolase"/>
</dbReference>
<dbReference type="SUPFAM" id="SSF51556">
    <property type="entry name" value="Metallo-dependent hydrolases"/>
    <property type="match status" value="1"/>
</dbReference>
<sequence length="573" mass="62170">MLTRRLFTATALSSGVMSLSGCDWLSFPDAQTFDLGANAVDTHMHLFNGRDVPAQGFLRQVVFPELADELPVGVVQPLAAMIVDFLLTGTRTAGEELADMGGGARTKALTRPDTDEARLAQAIDGYYGTARDKGVQARQAQRSIIPADAEIATVPLMAPDALLLDAMADAAGVPLDEAAAGIPAPSIAPAAAPDARMRSAAPAAASASLGQQLAPGLLQPDRQDAAAESLNLAGILQWAVLMTRDRRFIWDRARQLYGKQNEAKIFCNYLVDLGMWLDYPETRTQSTMRDQIELASRLAQDQRDVLVLNFVPFCPLRAAMDQGQAMRDVQHAILNRGFAGVKLYPSMGFRPDDNSSISFAHASDAVRRNPPARSALDGALTALYDWCQENDVPIATHGSHSMGAGPGTEAYCAPWLWKDVLAARPELRVNLAHFGGFGDHNPASWQAQLGALMREDINLYFDTGYWHEASAVSSAQLRTAQEFLGQNGVAWRRMMYGSDWHMIAREPVQTTYHGQLRGFVGAVAQGDAGRVGDIMGGNAMRWLGLDRPEGDQFTRLAARFGGHRIWRSLIAPA</sequence>
<dbReference type="PANTHER" id="PTHR21240:SF28">
    <property type="entry name" value="ISO-OROTATE DECARBOXYLASE (EUROFUNG)"/>
    <property type="match status" value="1"/>
</dbReference>
<proteinExistence type="predicted"/>